<evidence type="ECO:0000313" key="2">
    <source>
        <dbReference type="EMBL" id="TWR52347.1"/>
    </source>
</evidence>
<comment type="caution">
    <text evidence="2">The sequence shown here is derived from an EMBL/GenBank/DDBJ whole genome shotgun (WGS) entry which is preliminary data.</text>
</comment>
<dbReference type="Proteomes" id="UP000198740">
    <property type="component" value="Unassembled WGS sequence"/>
</dbReference>
<gene>
    <name evidence="2" type="ORF">FIV39_32400</name>
    <name evidence="1" type="ORF">SAMN04490186_3907</name>
</gene>
<dbReference type="EMBL" id="VFES01000042">
    <property type="protein sequence ID" value="TWR52347.1"/>
    <property type="molecule type" value="Genomic_DNA"/>
</dbReference>
<evidence type="ECO:0000313" key="3">
    <source>
        <dbReference type="Proteomes" id="UP000198740"/>
    </source>
</evidence>
<dbReference type="AlphaFoldDB" id="A0A1H1H1K4"/>
<evidence type="ECO:0000313" key="1">
    <source>
        <dbReference type="EMBL" id="SDR19375.1"/>
    </source>
</evidence>
<protein>
    <recommendedName>
        <fullName evidence="5">DUF4238 domain-containing protein</fullName>
    </recommendedName>
</protein>
<proteinExistence type="predicted"/>
<evidence type="ECO:0008006" key="5">
    <source>
        <dbReference type="Google" id="ProtNLM"/>
    </source>
</evidence>
<keyword evidence="3" id="KW-1185">Reference proteome</keyword>
<reference evidence="2 4" key="2">
    <citation type="submission" date="2019-06" db="EMBL/GenBank/DDBJ databases">
        <title>Pseudomonas bimorpha sp. nov. isolated from bovine raw milk and skim milk concentrate.</title>
        <authorList>
            <person name="Hofmann K."/>
            <person name="Huptas C."/>
            <person name="Doll E."/>
            <person name="Scherer S."/>
            <person name="Wenning M."/>
        </authorList>
    </citation>
    <scope>NUCLEOTIDE SEQUENCE [LARGE SCALE GENOMIC DNA]</scope>
    <source>
        <strain evidence="2 4">DSM 17515</strain>
    </source>
</reference>
<sequence>MGFEAPQKGNPHKLTIKQHVFPRKSIDRFSDESGLVQLFRTDGSKVISANSTNNLFCAKRAWDQSTESGIGKHIEDRFQALVESILAGSTEVIGYFEKTVVEDFFSLWRARQKFRAEGLDDLKLEGRVGDSLTKDEQEILERQHVMFCRDGVMPGRFAARIHVFGYMNTFRQDNRHMQWGIVRAGEGEFIVPDCFQDMMIVPVSPKLMIVADQPNSTLTRSEVAVINQTAIDRSTDYYFARSLSACPVYRDSPPRLQRIFAN</sequence>
<evidence type="ECO:0000313" key="4">
    <source>
        <dbReference type="Proteomes" id="UP000317267"/>
    </source>
</evidence>
<accession>A0A1H1H1K4</accession>
<reference evidence="1 3" key="1">
    <citation type="submission" date="2016-10" db="EMBL/GenBank/DDBJ databases">
        <authorList>
            <person name="Varghese N."/>
            <person name="Submissions S."/>
        </authorList>
    </citation>
    <scope>NUCLEOTIDE SEQUENCE [LARGE SCALE GENOMIC DNA]</scope>
    <source>
        <strain evidence="1 3">BS2976</strain>
    </source>
</reference>
<dbReference type="RefSeq" id="WP_090403794.1">
    <property type="nucleotide sequence ID" value="NZ_FNKM01000002.1"/>
</dbReference>
<dbReference type="OrthoDB" id="8441435at2"/>
<dbReference type="EMBL" id="FNKM01000002">
    <property type="protein sequence ID" value="SDR19375.1"/>
    <property type="molecule type" value="Genomic_DNA"/>
</dbReference>
<organism evidence="2 4">
    <name type="scientific">Pseudomonas grimontii</name>
    <dbReference type="NCBI Taxonomy" id="129847"/>
    <lineage>
        <taxon>Bacteria</taxon>
        <taxon>Pseudomonadati</taxon>
        <taxon>Pseudomonadota</taxon>
        <taxon>Gammaproteobacteria</taxon>
        <taxon>Pseudomonadales</taxon>
        <taxon>Pseudomonadaceae</taxon>
        <taxon>Pseudomonas</taxon>
    </lineage>
</organism>
<dbReference type="Proteomes" id="UP000317267">
    <property type="component" value="Unassembled WGS sequence"/>
</dbReference>
<name>A0A1H1H1K4_9PSED</name>